<gene>
    <name evidence="1" type="ORF">DERP_003079</name>
</gene>
<name>A0ABQ8JIZ2_DERPT</name>
<protein>
    <submittedName>
        <fullName evidence="1">Uncharacterized protein</fullName>
    </submittedName>
</protein>
<organism evidence="1 2">
    <name type="scientific">Dermatophagoides pteronyssinus</name>
    <name type="common">European house dust mite</name>
    <dbReference type="NCBI Taxonomy" id="6956"/>
    <lineage>
        <taxon>Eukaryota</taxon>
        <taxon>Metazoa</taxon>
        <taxon>Ecdysozoa</taxon>
        <taxon>Arthropoda</taxon>
        <taxon>Chelicerata</taxon>
        <taxon>Arachnida</taxon>
        <taxon>Acari</taxon>
        <taxon>Acariformes</taxon>
        <taxon>Sarcoptiformes</taxon>
        <taxon>Astigmata</taxon>
        <taxon>Psoroptidia</taxon>
        <taxon>Analgoidea</taxon>
        <taxon>Pyroglyphidae</taxon>
        <taxon>Dermatophagoidinae</taxon>
        <taxon>Dermatophagoides</taxon>
    </lineage>
</organism>
<accession>A0ABQ8JIZ2</accession>
<evidence type="ECO:0000313" key="1">
    <source>
        <dbReference type="EMBL" id="KAH9422403.1"/>
    </source>
</evidence>
<keyword evidence="2" id="KW-1185">Reference proteome</keyword>
<proteinExistence type="predicted"/>
<comment type="caution">
    <text evidence="1">The sequence shown here is derived from an EMBL/GenBank/DDBJ whole genome shotgun (WGS) entry which is preliminary data.</text>
</comment>
<sequence length="61" mass="7369">MYLSYDDNMFVNEMYSHIKKRKQQQNEITLNKWPVYGKSSFMYDIHFFASISVDNQHGKNT</sequence>
<reference evidence="1 2" key="2">
    <citation type="journal article" date="2022" name="Mol. Biol. Evol.">
        <title>Comparative Genomics Reveals Insights into the Divergent Evolution of Astigmatic Mites and Household Pest Adaptations.</title>
        <authorList>
            <person name="Xiong Q."/>
            <person name="Wan A.T."/>
            <person name="Liu X."/>
            <person name="Fung C.S."/>
            <person name="Xiao X."/>
            <person name="Malainual N."/>
            <person name="Hou J."/>
            <person name="Wang L."/>
            <person name="Wang M."/>
            <person name="Yang K.Y."/>
            <person name="Cui Y."/>
            <person name="Leung E.L."/>
            <person name="Nong W."/>
            <person name="Shin S.K."/>
            <person name="Au S.W."/>
            <person name="Jeong K.Y."/>
            <person name="Chew F.T."/>
            <person name="Hui J.H."/>
            <person name="Leung T.F."/>
            <person name="Tungtrongchitr A."/>
            <person name="Zhong N."/>
            <person name="Liu Z."/>
            <person name="Tsui S.K."/>
        </authorList>
    </citation>
    <scope>NUCLEOTIDE SEQUENCE [LARGE SCALE GENOMIC DNA]</scope>
    <source>
        <strain evidence="1">Derp</strain>
    </source>
</reference>
<dbReference type="Proteomes" id="UP000887458">
    <property type="component" value="Unassembled WGS sequence"/>
</dbReference>
<evidence type="ECO:0000313" key="2">
    <source>
        <dbReference type="Proteomes" id="UP000887458"/>
    </source>
</evidence>
<reference evidence="1 2" key="1">
    <citation type="journal article" date="2018" name="J. Allergy Clin. Immunol.">
        <title>High-quality assembly of Dermatophagoides pteronyssinus genome and transcriptome reveals a wide range of novel allergens.</title>
        <authorList>
            <person name="Liu X.Y."/>
            <person name="Yang K.Y."/>
            <person name="Wang M.Q."/>
            <person name="Kwok J.S."/>
            <person name="Zeng X."/>
            <person name="Yang Z."/>
            <person name="Xiao X.J."/>
            <person name="Lau C.P."/>
            <person name="Li Y."/>
            <person name="Huang Z.M."/>
            <person name="Ba J.G."/>
            <person name="Yim A.K."/>
            <person name="Ouyang C.Y."/>
            <person name="Ngai S.M."/>
            <person name="Chan T.F."/>
            <person name="Leung E.L."/>
            <person name="Liu L."/>
            <person name="Liu Z.G."/>
            <person name="Tsui S.K."/>
        </authorList>
    </citation>
    <scope>NUCLEOTIDE SEQUENCE [LARGE SCALE GENOMIC DNA]</scope>
    <source>
        <strain evidence="1">Derp</strain>
    </source>
</reference>
<dbReference type="EMBL" id="NJHN03000036">
    <property type="protein sequence ID" value="KAH9422403.1"/>
    <property type="molecule type" value="Genomic_DNA"/>
</dbReference>